<evidence type="ECO:0000313" key="5">
    <source>
        <dbReference type="EMBL" id="PYH86461.1"/>
    </source>
</evidence>
<accession>A0A319CQM8</accession>
<sequence>MGSRTARHTLSCLPRPSADFPWPATHLDTKSIEEQIGDLKSTNPRADDEHPTAGKHVFLNPAGQVNVYNHGTGQLPDVADKPYFETVDFQSNIILPTLYSDHGWLHPTRHDILTVRECARIQGFPDDYIFYGADKTLRSQIIASVPPPITWSLAEAIRKIIKEHTAPGLEASAFAALDISGRATKRPRVD</sequence>
<dbReference type="Pfam" id="PF00145">
    <property type="entry name" value="DNA_methylase"/>
    <property type="match status" value="1"/>
</dbReference>
<dbReference type="AlphaFoldDB" id="A0A319CQM8"/>
<evidence type="ECO:0000256" key="1">
    <source>
        <dbReference type="ARBA" id="ARBA00011975"/>
    </source>
</evidence>
<keyword evidence="4" id="KW-0949">S-adenosyl-L-methionine</keyword>
<dbReference type="Proteomes" id="UP000248340">
    <property type="component" value="Unassembled WGS sequence"/>
</dbReference>
<evidence type="ECO:0000256" key="4">
    <source>
        <dbReference type="ARBA" id="ARBA00022691"/>
    </source>
</evidence>
<dbReference type="VEuPathDB" id="FungiDB:BO82DRAFT_415586"/>
<dbReference type="GO" id="GO:0003886">
    <property type="term" value="F:DNA (cytosine-5-)-methyltransferase activity"/>
    <property type="evidence" value="ECO:0007669"/>
    <property type="project" value="UniProtKB-EC"/>
</dbReference>
<dbReference type="GeneID" id="37142706"/>
<evidence type="ECO:0000313" key="6">
    <source>
        <dbReference type="Proteomes" id="UP000248340"/>
    </source>
</evidence>
<keyword evidence="3" id="KW-0808">Transferase</keyword>
<dbReference type="Gene3D" id="3.90.120.10">
    <property type="entry name" value="DNA Methylase, subunit A, domain 2"/>
    <property type="match status" value="1"/>
</dbReference>
<keyword evidence="6" id="KW-1185">Reference proteome</keyword>
<dbReference type="PANTHER" id="PTHR10629:SF52">
    <property type="entry name" value="DNA (CYTOSINE-5)-METHYLTRANSFERASE 1"/>
    <property type="match status" value="1"/>
</dbReference>
<organism evidence="5 6">
    <name type="scientific">Aspergillus uvarum CBS 121591</name>
    <dbReference type="NCBI Taxonomy" id="1448315"/>
    <lineage>
        <taxon>Eukaryota</taxon>
        <taxon>Fungi</taxon>
        <taxon>Dikarya</taxon>
        <taxon>Ascomycota</taxon>
        <taxon>Pezizomycotina</taxon>
        <taxon>Eurotiomycetes</taxon>
        <taxon>Eurotiomycetidae</taxon>
        <taxon>Eurotiales</taxon>
        <taxon>Aspergillaceae</taxon>
        <taxon>Aspergillus</taxon>
        <taxon>Aspergillus subgen. Circumdati</taxon>
    </lineage>
</organism>
<dbReference type="EC" id="2.1.1.37" evidence="1"/>
<dbReference type="GO" id="GO:0003677">
    <property type="term" value="F:DNA binding"/>
    <property type="evidence" value="ECO:0007669"/>
    <property type="project" value="TreeGrafter"/>
</dbReference>
<dbReference type="InterPro" id="IPR050390">
    <property type="entry name" value="C5-Methyltransferase"/>
</dbReference>
<proteinExistence type="predicted"/>
<dbReference type="GO" id="GO:0044027">
    <property type="term" value="P:negative regulation of gene expression via chromosomal CpG island methylation"/>
    <property type="evidence" value="ECO:0007669"/>
    <property type="project" value="TreeGrafter"/>
</dbReference>
<reference evidence="5 6" key="1">
    <citation type="submission" date="2016-12" db="EMBL/GenBank/DDBJ databases">
        <title>The genomes of Aspergillus section Nigri reveals drivers in fungal speciation.</title>
        <authorList>
            <consortium name="DOE Joint Genome Institute"/>
            <person name="Vesth T.C."/>
            <person name="Nybo J."/>
            <person name="Theobald S."/>
            <person name="Brandl J."/>
            <person name="Frisvad J.C."/>
            <person name="Nielsen K.F."/>
            <person name="Lyhne E.K."/>
            <person name="Kogle M.E."/>
            <person name="Kuo A."/>
            <person name="Riley R."/>
            <person name="Clum A."/>
            <person name="Nolan M."/>
            <person name="Lipzen A."/>
            <person name="Salamov A."/>
            <person name="Henrissat B."/>
            <person name="Wiebenga A."/>
            <person name="De Vries R.P."/>
            <person name="Grigoriev I.V."/>
            <person name="Mortensen U.H."/>
            <person name="Andersen M.R."/>
            <person name="Baker S.E."/>
        </authorList>
    </citation>
    <scope>NUCLEOTIDE SEQUENCE [LARGE SCALE GENOMIC DNA]</scope>
    <source>
        <strain evidence="5 6">CBS 121591</strain>
    </source>
</reference>
<protein>
    <recommendedName>
        <fullName evidence="1">DNA (cytosine-5-)-methyltransferase</fullName>
        <ecNumber evidence="1">2.1.1.37</ecNumber>
    </recommendedName>
</protein>
<dbReference type="InterPro" id="IPR029063">
    <property type="entry name" value="SAM-dependent_MTases_sf"/>
</dbReference>
<dbReference type="PANTHER" id="PTHR10629">
    <property type="entry name" value="CYTOSINE-SPECIFIC METHYLTRANSFERASE"/>
    <property type="match status" value="1"/>
</dbReference>
<evidence type="ECO:0000256" key="2">
    <source>
        <dbReference type="ARBA" id="ARBA00022603"/>
    </source>
</evidence>
<keyword evidence="2" id="KW-0489">Methyltransferase</keyword>
<dbReference type="GO" id="GO:0032259">
    <property type="term" value="P:methylation"/>
    <property type="evidence" value="ECO:0007669"/>
    <property type="project" value="UniProtKB-KW"/>
</dbReference>
<evidence type="ECO:0000256" key="3">
    <source>
        <dbReference type="ARBA" id="ARBA00022679"/>
    </source>
</evidence>
<dbReference type="SUPFAM" id="SSF53335">
    <property type="entry name" value="S-adenosyl-L-methionine-dependent methyltransferases"/>
    <property type="match status" value="1"/>
</dbReference>
<gene>
    <name evidence="5" type="ORF">BO82DRAFT_415586</name>
</gene>
<dbReference type="RefSeq" id="XP_025496661.1">
    <property type="nucleotide sequence ID" value="XM_025639964.1"/>
</dbReference>
<name>A0A319CQM8_9EURO</name>
<dbReference type="OrthoDB" id="4489415at2759"/>
<dbReference type="EMBL" id="KZ821676">
    <property type="protein sequence ID" value="PYH86461.1"/>
    <property type="molecule type" value="Genomic_DNA"/>
</dbReference>
<dbReference type="InterPro" id="IPR001525">
    <property type="entry name" value="C5_MeTfrase"/>
</dbReference>